<evidence type="ECO:0000313" key="2">
    <source>
        <dbReference type="EMBL" id="GGZ77381.1"/>
    </source>
</evidence>
<dbReference type="InterPro" id="IPR011460">
    <property type="entry name" value="Lcl_C"/>
</dbReference>
<evidence type="ECO:0000259" key="1">
    <source>
        <dbReference type="Pfam" id="PF07603"/>
    </source>
</evidence>
<name>A0A8H9M217_9ALTE</name>
<proteinExistence type="predicted"/>
<accession>A0A8H9M217</accession>
<dbReference type="RefSeq" id="WP_013755134.1">
    <property type="nucleotide sequence ID" value="NZ_BMZC01000014.1"/>
</dbReference>
<reference evidence="2" key="1">
    <citation type="journal article" date="2014" name="Int. J. Syst. Evol. Microbiol.">
        <title>Complete genome sequence of Corynebacterium casei LMG S-19264T (=DSM 44701T), isolated from a smear-ripened cheese.</title>
        <authorList>
            <consortium name="US DOE Joint Genome Institute (JGI-PGF)"/>
            <person name="Walter F."/>
            <person name="Albersmeier A."/>
            <person name="Kalinowski J."/>
            <person name="Ruckert C."/>
        </authorList>
    </citation>
    <scope>NUCLEOTIDE SEQUENCE</scope>
    <source>
        <strain evidence="2">KCTC 32337</strain>
    </source>
</reference>
<gene>
    <name evidence="2" type="ORF">GCM10011274_39330</name>
</gene>
<sequence>MHFKTYRILSFVSLLVATFGQAYWYADVPNKTLTNTKIEILLTERELAELKSHIPDEVITDKELSKIIWDHIPNGTRSRISRGLRSKEALDRKKGFAIDGPIAVSKKSGLMWMRCPSTEFFHNGKCAVRVRGYDTFDLMSMLNEETMYGYNDWRIANIREIAEILDEKNHKIIDGVKLSNRTERTALFDEEDSEYFYSSIYLPSKNIKTDRWRRAFFVRGGGAKY</sequence>
<organism evidence="2 3">
    <name type="scientific">Paraglaciecola chathamensis</name>
    <dbReference type="NCBI Taxonomy" id="368405"/>
    <lineage>
        <taxon>Bacteria</taxon>
        <taxon>Pseudomonadati</taxon>
        <taxon>Pseudomonadota</taxon>
        <taxon>Gammaproteobacteria</taxon>
        <taxon>Alteromonadales</taxon>
        <taxon>Alteromonadaceae</taxon>
        <taxon>Paraglaciecola</taxon>
    </lineage>
</organism>
<dbReference type="AlphaFoldDB" id="A0A8H9M217"/>
<feature type="domain" description="Lcl C-terminal" evidence="1">
    <location>
        <begin position="106"/>
        <end position="199"/>
    </location>
</feature>
<reference evidence="2" key="2">
    <citation type="submission" date="2020-09" db="EMBL/GenBank/DDBJ databases">
        <authorList>
            <person name="Sun Q."/>
            <person name="Kim S."/>
        </authorList>
    </citation>
    <scope>NUCLEOTIDE SEQUENCE</scope>
    <source>
        <strain evidence="2">KCTC 32337</strain>
    </source>
</reference>
<comment type="caution">
    <text evidence="2">The sequence shown here is derived from an EMBL/GenBank/DDBJ whole genome shotgun (WGS) entry which is preliminary data.</text>
</comment>
<dbReference type="Pfam" id="PF07603">
    <property type="entry name" value="Lcl_C"/>
    <property type="match status" value="1"/>
</dbReference>
<protein>
    <recommendedName>
        <fullName evidence="1">Lcl C-terminal domain-containing protein</fullName>
    </recommendedName>
</protein>
<evidence type="ECO:0000313" key="3">
    <source>
        <dbReference type="Proteomes" id="UP000622604"/>
    </source>
</evidence>
<dbReference type="EMBL" id="BMZC01000014">
    <property type="protein sequence ID" value="GGZ77381.1"/>
    <property type="molecule type" value="Genomic_DNA"/>
</dbReference>
<dbReference type="Proteomes" id="UP000622604">
    <property type="component" value="Unassembled WGS sequence"/>
</dbReference>